<evidence type="ECO:0000256" key="6">
    <source>
        <dbReference type="ARBA" id="ARBA00022989"/>
    </source>
</evidence>
<evidence type="ECO:0000256" key="2">
    <source>
        <dbReference type="ARBA" id="ARBA00022475"/>
    </source>
</evidence>
<feature type="transmembrane region" description="Helical" evidence="13">
    <location>
        <begin position="270"/>
        <end position="289"/>
    </location>
</feature>
<evidence type="ECO:0000256" key="3">
    <source>
        <dbReference type="ARBA" id="ARBA00022606"/>
    </source>
</evidence>
<keyword evidence="9" id="KW-1015">Disulfide bond</keyword>
<dbReference type="Pfam" id="PF13853">
    <property type="entry name" value="7tm_4"/>
    <property type="match status" value="1"/>
</dbReference>
<evidence type="ECO:0000256" key="8">
    <source>
        <dbReference type="ARBA" id="ARBA00023136"/>
    </source>
</evidence>
<dbReference type="InterPro" id="IPR052921">
    <property type="entry name" value="GPCR1_Superfamily_Member"/>
</dbReference>
<dbReference type="GO" id="GO:0004984">
    <property type="term" value="F:olfactory receptor activity"/>
    <property type="evidence" value="ECO:0000318"/>
    <property type="project" value="GO_Central"/>
</dbReference>
<evidence type="ECO:0000259" key="14">
    <source>
        <dbReference type="PROSITE" id="PS50262"/>
    </source>
</evidence>
<dbReference type="OMA" id="NINKLYC"/>
<dbReference type="EMBL" id="AHAT01003301">
    <property type="status" value="NOT_ANNOTATED_CDS"/>
    <property type="molecule type" value="Genomic_DNA"/>
</dbReference>
<keyword evidence="8 13" id="KW-0472">Membrane</keyword>
<reference evidence="15" key="3">
    <citation type="submission" date="2025-09" db="UniProtKB">
        <authorList>
            <consortium name="Ensembl"/>
        </authorList>
    </citation>
    <scope>IDENTIFICATION</scope>
</reference>
<keyword evidence="4 13" id="KW-0812">Transmembrane</keyword>
<reference evidence="15" key="2">
    <citation type="submission" date="2025-08" db="UniProtKB">
        <authorList>
            <consortium name="Ensembl"/>
        </authorList>
    </citation>
    <scope>IDENTIFICATION</scope>
</reference>
<feature type="transmembrane region" description="Helical" evidence="13">
    <location>
        <begin position="139"/>
        <end position="160"/>
    </location>
</feature>
<keyword evidence="12" id="KW-0807">Transducer</keyword>
<feature type="transmembrane region" description="Helical" evidence="13">
    <location>
        <begin position="96"/>
        <end position="118"/>
    </location>
</feature>
<evidence type="ECO:0000256" key="5">
    <source>
        <dbReference type="ARBA" id="ARBA00022725"/>
    </source>
</evidence>
<feature type="domain" description="G-protein coupled receptors family 1 profile" evidence="14">
    <location>
        <begin position="39"/>
        <end position="287"/>
    </location>
</feature>
<dbReference type="InterPro" id="IPR000276">
    <property type="entry name" value="GPCR_Rhodpsn"/>
</dbReference>
<keyword evidence="7" id="KW-0297">G-protein coupled receptor</keyword>
<dbReference type="HOGENOM" id="CLU_012526_0_1_1"/>
<dbReference type="STRING" id="7918.ENSLOCP00000021557"/>
<evidence type="ECO:0000256" key="4">
    <source>
        <dbReference type="ARBA" id="ARBA00022692"/>
    </source>
</evidence>
<keyword evidence="2" id="KW-1003">Cell membrane</keyword>
<comment type="subcellular location">
    <subcellularLocation>
        <location evidence="1">Cell membrane</location>
        <topology evidence="1">Multi-pass membrane protein</topology>
    </subcellularLocation>
</comment>
<evidence type="ECO:0000256" key="13">
    <source>
        <dbReference type="SAM" id="Phobius"/>
    </source>
</evidence>
<feature type="transmembrane region" description="Helical" evidence="13">
    <location>
        <begin position="56"/>
        <end position="76"/>
    </location>
</feature>
<evidence type="ECO:0000256" key="9">
    <source>
        <dbReference type="ARBA" id="ARBA00023157"/>
    </source>
</evidence>
<organism evidence="15 16">
    <name type="scientific">Lepisosteus oculatus</name>
    <name type="common">Spotted gar</name>
    <dbReference type="NCBI Taxonomy" id="7918"/>
    <lineage>
        <taxon>Eukaryota</taxon>
        <taxon>Metazoa</taxon>
        <taxon>Chordata</taxon>
        <taxon>Craniata</taxon>
        <taxon>Vertebrata</taxon>
        <taxon>Euteleostomi</taxon>
        <taxon>Actinopterygii</taxon>
        <taxon>Neopterygii</taxon>
        <taxon>Holostei</taxon>
        <taxon>Semionotiformes</taxon>
        <taxon>Lepisosteidae</taxon>
        <taxon>Lepisosteus</taxon>
    </lineage>
</organism>
<feature type="transmembrane region" description="Helical" evidence="13">
    <location>
        <begin position="194"/>
        <end position="214"/>
    </location>
</feature>
<evidence type="ECO:0000256" key="1">
    <source>
        <dbReference type="ARBA" id="ARBA00004651"/>
    </source>
</evidence>
<evidence type="ECO:0000256" key="7">
    <source>
        <dbReference type="ARBA" id="ARBA00023040"/>
    </source>
</evidence>
<keyword evidence="3" id="KW-0716">Sensory transduction</keyword>
<proteinExistence type="predicted"/>
<dbReference type="PRINTS" id="PR00245">
    <property type="entry name" value="OLFACTORYR"/>
</dbReference>
<keyword evidence="10" id="KW-0675">Receptor</keyword>
<dbReference type="GO" id="GO:0050911">
    <property type="term" value="P:detection of chemical stimulus involved in sensory perception of smell"/>
    <property type="evidence" value="ECO:0000318"/>
    <property type="project" value="GO_Central"/>
</dbReference>
<dbReference type="GO" id="GO:0004930">
    <property type="term" value="F:G protein-coupled receptor activity"/>
    <property type="evidence" value="ECO:0007669"/>
    <property type="project" value="UniProtKB-KW"/>
</dbReference>
<evidence type="ECO:0000313" key="16">
    <source>
        <dbReference type="Proteomes" id="UP000018468"/>
    </source>
</evidence>
<dbReference type="Gene3D" id="1.20.1070.10">
    <property type="entry name" value="Rhodopsin 7-helix transmembrane proteins"/>
    <property type="match status" value="1"/>
</dbReference>
<evidence type="ECO:0000313" key="15">
    <source>
        <dbReference type="Ensembl" id="ENSLOCP00000021557.1"/>
    </source>
</evidence>
<dbReference type="eggNOG" id="ENOG502QWN3">
    <property type="taxonomic scope" value="Eukaryota"/>
</dbReference>
<keyword evidence="16" id="KW-1185">Reference proteome</keyword>
<protein>
    <submittedName>
        <fullName evidence="15">Odorant receptor, family 62, subfamily C, member 3</fullName>
    </submittedName>
</protein>
<dbReference type="PANTHER" id="PTHR26451:SF871">
    <property type="entry name" value="ODORANT RECEPTOR-RELATED"/>
    <property type="match status" value="1"/>
</dbReference>
<reference evidence="16" key="1">
    <citation type="submission" date="2011-12" db="EMBL/GenBank/DDBJ databases">
        <title>The Draft Genome of Lepisosteus oculatus.</title>
        <authorList>
            <consortium name="The Broad Institute Genome Assembly &amp; Analysis Group"/>
            <consortium name="Computational R&amp;D Group"/>
            <consortium name="and Sequencing Platform"/>
            <person name="Di Palma F."/>
            <person name="Alfoldi J."/>
            <person name="Johnson J."/>
            <person name="Berlin A."/>
            <person name="Gnerre S."/>
            <person name="Jaffe D."/>
            <person name="MacCallum I."/>
            <person name="Young S."/>
            <person name="Walker B.J."/>
            <person name="Lander E.S."/>
            <person name="Lindblad-Toh K."/>
        </authorList>
    </citation>
    <scope>NUCLEOTIDE SEQUENCE [LARGE SCALE GENOMIC DNA]</scope>
</reference>
<keyword evidence="5" id="KW-0552">Olfaction</keyword>
<dbReference type="Proteomes" id="UP000018468">
    <property type="component" value="Linkage group LG3"/>
</dbReference>
<evidence type="ECO:0000256" key="11">
    <source>
        <dbReference type="ARBA" id="ARBA00023180"/>
    </source>
</evidence>
<dbReference type="AlphaFoldDB" id="W5NLP8"/>
<accession>W5NLP8</accession>
<feature type="transmembrane region" description="Helical" evidence="13">
    <location>
        <begin position="23"/>
        <end position="49"/>
    </location>
</feature>
<dbReference type="GeneTree" id="ENSGT00950000183023"/>
<dbReference type="GO" id="GO:0005886">
    <property type="term" value="C:plasma membrane"/>
    <property type="evidence" value="ECO:0007669"/>
    <property type="project" value="UniProtKB-SubCell"/>
</dbReference>
<dbReference type="InParanoid" id="W5NLP8"/>
<dbReference type="InterPro" id="IPR000725">
    <property type="entry name" value="Olfact_rcpt"/>
</dbReference>
<dbReference type="Ensembl" id="ENSLOCT00000021594.1">
    <property type="protein sequence ID" value="ENSLOCP00000021557.1"/>
    <property type="gene ID" value="ENSLOCG00000017452.1"/>
</dbReference>
<keyword evidence="11" id="KW-0325">Glycoprotein</keyword>
<dbReference type="GO" id="GO:0016020">
    <property type="term" value="C:membrane"/>
    <property type="evidence" value="ECO:0000318"/>
    <property type="project" value="GO_Central"/>
</dbReference>
<dbReference type="PROSITE" id="PS00237">
    <property type="entry name" value="G_PROTEIN_RECEP_F1_1"/>
    <property type="match status" value="1"/>
</dbReference>
<dbReference type="InterPro" id="IPR017452">
    <property type="entry name" value="GPCR_Rhodpsn_7TM"/>
</dbReference>
<sequence length="317" mass="36180">MENSSLIVMFTLSGLNETKENKYVYFSLTLLGYFSIIFVNVTLMVTILLERTLHEPMYIFLCNLSFNGLYGTAGFYPKFLADILSDTHVISYAGCFSQVFVIYSSVLCDFSTLTVMAYDRYVAICRPLDYHSIMTNKNVGKLILLSWLLPLSCISGLISLSARLPLCGSHIEKLYCENWSIVRLSCGPTTLNNVYGYFVILVFMGHVFFILYSYMKLIITCRTSSKGRGKFMQTCVPHLFTLINFTIALLFDTMYSRYGSKDFPQSLRNFLALEFLLIPPLFNPLVYGLKLTHIRTRMMRTLCKKHRDAVHEGSGGK</sequence>
<dbReference type="FunCoup" id="W5NLP8">
    <property type="interactions" value="195"/>
</dbReference>
<dbReference type="PROSITE" id="PS50262">
    <property type="entry name" value="G_PROTEIN_RECEP_F1_2"/>
    <property type="match status" value="1"/>
</dbReference>
<dbReference type="SUPFAM" id="SSF81321">
    <property type="entry name" value="Family A G protein-coupled receptor-like"/>
    <property type="match status" value="1"/>
</dbReference>
<dbReference type="GO" id="GO:0005549">
    <property type="term" value="F:odorant binding"/>
    <property type="evidence" value="ECO:0000318"/>
    <property type="project" value="GO_Central"/>
</dbReference>
<evidence type="ECO:0000256" key="10">
    <source>
        <dbReference type="ARBA" id="ARBA00023170"/>
    </source>
</evidence>
<feature type="transmembrane region" description="Helical" evidence="13">
    <location>
        <begin position="235"/>
        <end position="258"/>
    </location>
</feature>
<dbReference type="PANTHER" id="PTHR26451">
    <property type="entry name" value="G_PROTEIN_RECEP_F1_2 DOMAIN-CONTAINING PROTEIN"/>
    <property type="match status" value="1"/>
</dbReference>
<dbReference type="FunFam" id="1.20.1070.10:FF:000024">
    <property type="entry name" value="Olfactory receptor"/>
    <property type="match status" value="1"/>
</dbReference>
<keyword evidence="6 13" id="KW-1133">Transmembrane helix</keyword>
<name>W5NLP8_LEPOC</name>
<evidence type="ECO:0000256" key="12">
    <source>
        <dbReference type="ARBA" id="ARBA00023224"/>
    </source>
</evidence>